<dbReference type="Gene3D" id="1.20.1280.50">
    <property type="match status" value="1"/>
</dbReference>
<evidence type="ECO:0000313" key="3">
    <source>
        <dbReference type="Proteomes" id="UP001162131"/>
    </source>
</evidence>
<proteinExistence type="predicted"/>
<protein>
    <recommendedName>
        <fullName evidence="1">F-box domain-containing protein</fullName>
    </recommendedName>
</protein>
<dbReference type="SUPFAM" id="SSF74788">
    <property type="entry name" value="Cullin repeat-like"/>
    <property type="match status" value="1"/>
</dbReference>
<reference evidence="2" key="1">
    <citation type="submission" date="2021-09" db="EMBL/GenBank/DDBJ databases">
        <authorList>
            <consortium name="AG Swart"/>
            <person name="Singh M."/>
            <person name="Singh A."/>
            <person name="Seah K."/>
            <person name="Emmerich C."/>
        </authorList>
    </citation>
    <scope>NUCLEOTIDE SEQUENCE</scope>
    <source>
        <strain evidence="2">ATCC30299</strain>
    </source>
</reference>
<name>A0AAU9JKA6_9CILI</name>
<dbReference type="InterPro" id="IPR001810">
    <property type="entry name" value="F-box_dom"/>
</dbReference>
<dbReference type="InterPro" id="IPR036047">
    <property type="entry name" value="F-box-like_dom_sf"/>
</dbReference>
<dbReference type="Proteomes" id="UP001162131">
    <property type="component" value="Unassembled WGS sequence"/>
</dbReference>
<accession>A0AAU9JKA6</accession>
<dbReference type="SUPFAM" id="SSF81383">
    <property type="entry name" value="F-box domain"/>
    <property type="match status" value="1"/>
</dbReference>
<comment type="caution">
    <text evidence="2">The sequence shown here is derived from an EMBL/GenBank/DDBJ whole genome shotgun (WGS) entry which is preliminary data.</text>
</comment>
<dbReference type="SMART" id="SM00256">
    <property type="entry name" value="FBOX"/>
    <property type="match status" value="1"/>
</dbReference>
<keyword evidence="3" id="KW-1185">Reference proteome</keyword>
<sequence length="552" mass="63446">MLPQPLIFEIVSYLSLPDLFTMAQVNKSFNKAAETPSLWKREFLKIWIQDDGLNSQLDYNTHRYWKQLCIKGLKSQNNWKKLPGRLFTHAEISLLYNELQGVLKSPAIPIISFRRDINTFPTLLQDIFGNPQDQHSEDMDIDTIQTFEDYLNSAGNCLCAEIRNASDLTLLAASRWNLISTDAICEERPSDSSESTCDTDEEVSCKFSYKSTKSFLLEFYICLKKSIELFCEGISYFLLESNDILNDYLQVWNNFAASAKNANELFYPLVEMINEVYEAKFGEVLDAPRMSLIRMMIAGWRRIVFERVQEKLISQIVKMIESVRKLIFEGKVDYLAVDSLKSIVDAIMDISLNELTVYFKSHSKLQLEGPYLALHEEILAASFDSYSELALQPLDLAVFFEKESNLLFSFLPNSTICMLNELKIKILINNLQKSLSKEFLLFNQAPFAASQKYNSNEITAFLYAIDPNPSKISSFLDFCFGNEKLVKITQMLEFLSKNPYDETIIEEDLIIERRATLAGIPINIQPEKLFLFSTCQDLTYPQLKNILKAYAV</sequence>
<organism evidence="2 3">
    <name type="scientific">Blepharisma stoltei</name>
    <dbReference type="NCBI Taxonomy" id="1481888"/>
    <lineage>
        <taxon>Eukaryota</taxon>
        <taxon>Sar</taxon>
        <taxon>Alveolata</taxon>
        <taxon>Ciliophora</taxon>
        <taxon>Postciliodesmatophora</taxon>
        <taxon>Heterotrichea</taxon>
        <taxon>Heterotrichida</taxon>
        <taxon>Blepharismidae</taxon>
        <taxon>Blepharisma</taxon>
    </lineage>
</organism>
<dbReference type="InterPro" id="IPR016159">
    <property type="entry name" value="Cullin_repeat-like_dom_sf"/>
</dbReference>
<dbReference type="AlphaFoldDB" id="A0AAU9JKA6"/>
<dbReference type="EMBL" id="CAJZBQ010000038">
    <property type="protein sequence ID" value="CAG9325483.1"/>
    <property type="molecule type" value="Genomic_DNA"/>
</dbReference>
<evidence type="ECO:0000259" key="1">
    <source>
        <dbReference type="PROSITE" id="PS50181"/>
    </source>
</evidence>
<dbReference type="PROSITE" id="PS50181">
    <property type="entry name" value="FBOX"/>
    <property type="match status" value="1"/>
</dbReference>
<dbReference type="Pfam" id="PF12937">
    <property type="entry name" value="F-box-like"/>
    <property type="match status" value="1"/>
</dbReference>
<evidence type="ECO:0000313" key="2">
    <source>
        <dbReference type="EMBL" id="CAG9325483.1"/>
    </source>
</evidence>
<feature type="domain" description="F-box" evidence="1">
    <location>
        <begin position="1"/>
        <end position="42"/>
    </location>
</feature>
<gene>
    <name evidence="2" type="ORF">BSTOLATCC_MIC38736</name>
</gene>